<dbReference type="GO" id="GO:0016604">
    <property type="term" value="C:nuclear body"/>
    <property type="evidence" value="ECO:0007669"/>
    <property type="project" value="TreeGrafter"/>
</dbReference>
<keyword evidence="3" id="KW-0347">Helicase</keyword>
<dbReference type="GO" id="GO:0004386">
    <property type="term" value="F:helicase activity"/>
    <property type="evidence" value="ECO:0007669"/>
    <property type="project" value="UniProtKB-KW"/>
</dbReference>
<evidence type="ECO:0000313" key="3">
    <source>
        <dbReference type="RefSeq" id="XP_006734690.1"/>
    </source>
</evidence>
<dbReference type="InterPro" id="IPR045055">
    <property type="entry name" value="DNA2/NAM7-like"/>
</dbReference>
<name>A0A2U3XTB1_LEPWE</name>
<gene>
    <name evidence="3" type="primary">LOC102733670</name>
</gene>
<dbReference type="GO" id="GO:0001147">
    <property type="term" value="F:transcription termination site sequence-specific DNA binding"/>
    <property type="evidence" value="ECO:0007669"/>
    <property type="project" value="TreeGrafter"/>
</dbReference>
<dbReference type="InterPro" id="IPR041679">
    <property type="entry name" value="DNA2/NAM7-like_C"/>
</dbReference>
<evidence type="ECO:0000313" key="2">
    <source>
        <dbReference type="Proteomes" id="UP000245341"/>
    </source>
</evidence>
<dbReference type="CDD" id="cd18808">
    <property type="entry name" value="SF1_C_Upf1"/>
    <property type="match status" value="1"/>
</dbReference>
<dbReference type="GO" id="GO:0006369">
    <property type="term" value="P:termination of RNA polymerase II transcription"/>
    <property type="evidence" value="ECO:0007669"/>
    <property type="project" value="TreeGrafter"/>
</dbReference>
<dbReference type="FunFam" id="3.40.50.300:FF:000810">
    <property type="entry name" value="probable helicase senataxin"/>
    <property type="match status" value="1"/>
</dbReference>
<keyword evidence="3" id="KW-0378">Hydrolase</keyword>
<dbReference type="PANTHER" id="PTHR10887:SF537">
    <property type="entry name" value="HELICASE SENATAXIN-RELATED"/>
    <property type="match status" value="1"/>
</dbReference>
<dbReference type="Pfam" id="PF13087">
    <property type="entry name" value="AAA_12"/>
    <property type="match status" value="1"/>
</dbReference>
<dbReference type="KEGG" id="lww:102733670"/>
<dbReference type="STRING" id="9713.A0A2U3XTB1"/>
<keyword evidence="2" id="KW-1185">Reference proteome</keyword>
<dbReference type="PANTHER" id="PTHR10887">
    <property type="entry name" value="DNA2/NAM7 HELICASE FAMILY"/>
    <property type="match status" value="1"/>
</dbReference>
<dbReference type="RefSeq" id="XP_006734690.1">
    <property type="nucleotide sequence ID" value="XM_006734627.2"/>
</dbReference>
<keyword evidence="3" id="KW-0067">ATP-binding</keyword>
<dbReference type="OrthoDB" id="6513042at2759"/>
<dbReference type="Gene3D" id="3.40.50.300">
    <property type="entry name" value="P-loop containing nucleotide triphosphate hydrolases"/>
    <property type="match status" value="1"/>
</dbReference>
<dbReference type="InterPro" id="IPR027417">
    <property type="entry name" value="P-loop_NTPase"/>
</dbReference>
<evidence type="ECO:0000259" key="1">
    <source>
        <dbReference type="Pfam" id="PF13087"/>
    </source>
</evidence>
<keyword evidence="3" id="KW-0547">Nucleotide-binding</keyword>
<protein>
    <submittedName>
        <fullName evidence="3">Probable helicase senataxin isoform X1</fullName>
    </submittedName>
</protein>
<dbReference type="InterPro" id="IPR047187">
    <property type="entry name" value="SF1_C_Upf1"/>
</dbReference>
<proteinExistence type="predicted"/>
<dbReference type="Proteomes" id="UP000245341">
    <property type="component" value="Unplaced"/>
</dbReference>
<dbReference type="AlphaFoldDB" id="A0A2U3XTB1"/>
<dbReference type="GeneID" id="102733670"/>
<feature type="domain" description="DNA2/NAM7 helicase-like C-terminal" evidence="1">
    <location>
        <begin position="8"/>
        <end position="207"/>
    </location>
</feature>
<dbReference type="SUPFAM" id="SSF52540">
    <property type="entry name" value="P-loop containing nucleoside triphosphate hydrolases"/>
    <property type="match status" value="1"/>
</dbReference>
<sequence>MKAQEYGYDQSMMARFYKLLEDNVEHNMIGRLPILQLTVQYRMHPDICLFPSNYVYNRSLKTNRQTETNRCSSDWPFQPYLVFDVGDGSERRDNDSYVNVQEIKLVMEIIKLIKDKRRDVTFRNIGIITHYKAQKTMIQKDLDKEFDRKGPAEVDTVDGFQGRQKDCVIVTCVRANTMQGSIGFLASLQRLNVTITRAKYSLFILGHLRTLMVGAFSGPECSKGCPL</sequence>
<organism evidence="2 3">
    <name type="scientific">Leptonychotes weddellii</name>
    <name type="common">Weddell seal</name>
    <name type="synonym">Otaria weddellii</name>
    <dbReference type="NCBI Taxonomy" id="9713"/>
    <lineage>
        <taxon>Eukaryota</taxon>
        <taxon>Metazoa</taxon>
        <taxon>Chordata</taxon>
        <taxon>Craniata</taxon>
        <taxon>Vertebrata</taxon>
        <taxon>Euteleostomi</taxon>
        <taxon>Mammalia</taxon>
        <taxon>Eutheria</taxon>
        <taxon>Laurasiatheria</taxon>
        <taxon>Carnivora</taxon>
        <taxon>Caniformia</taxon>
        <taxon>Pinnipedia</taxon>
        <taxon>Phocidae</taxon>
        <taxon>Monachinae</taxon>
        <taxon>Lobodontini</taxon>
        <taxon>Leptonychotes</taxon>
    </lineage>
</organism>
<accession>A0A2U3XTB1</accession>
<reference evidence="3" key="1">
    <citation type="submission" date="2025-08" db="UniProtKB">
        <authorList>
            <consortium name="RefSeq"/>
        </authorList>
    </citation>
    <scope>IDENTIFICATION</scope>
    <source>
        <tissue evidence="3">Liver</tissue>
    </source>
</reference>